<proteinExistence type="predicted"/>
<name>A0A151WSV5_9HYME</name>
<dbReference type="EMBL" id="KQ982769">
    <property type="protein sequence ID" value="KYQ50918.1"/>
    <property type="molecule type" value="Genomic_DNA"/>
</dbReference>
<sequence>NKSLSFLPLPVSGVNLPLYLVCIEDFLGVNCCSINVFVGLFAARNFSNLFPVHFPCSKICQYHLLLYSSSLLYHPYLPFHQHYFEIQIEARVQSWVRIRLYIQTQDQTWGILLYFNFIGIFSLLYGQIPGISCSVCVFYRYTNDLYRNLKFFVRFQSFRSHEFSCCLC</sequence>
<reference evidence="1 2" key="1">
    <citation type="submission" date="2015-09" db="EMBL/GenBank/DDBJ databases">
        <title>Trachymyrmex zeteki WGS genome.</title>
        <authorList>
            <person name="Nygaard S."/>
            <person name="Hu H."/>
            <person name="Boomsma J."/>
            <person name="Zhang G."/>
        </authorList>
    </citation>
    <scope>NUCLEOTIDE SEQUENCE [LARGE SCALE GENOMIC DNA]</scope>
    <source>
        <strain evidence="1">Tzet28-1</strain>
        <tissue evidence="1">Whole body</tissue>
    </source>
</reference>
<dbReference type="AlphaFoldDB" id="A0A151WSV5"/>
<keyword evidence="2" id="KW-1185">Reference proteome</keyword>
<gene>
    <name evidence="1" type="ORF">ALC60_10058</name>
</gene>
<organism evidence="1 2">
    <name type="scientific">Mycetomoellerius zeteki</name>
    <dbReference type="NCBI Taxonomy" id="64791"/>
    <lineage>
        <taxon>Eukaryota</taxon>
        <taxon>Metazoa</taxon>
        <taxon>Ecdysozoa</taxon>
        <taxon>Arthropoda</taxon>
        <taxon>Hexapoda</taxon>
        <taxon>Insecta</taxon>
        <taxon>Pterygota</taxon>
        <taxon>Neoptera</taxon>
        <taxon>Endopterygota</taxon>
        <taxon>Hymenoptera</taxon>
        <taxon>Apocrita</taxon>
        <taxon>Aculeata</taxon>
        <taxon>Formicoidea</taxon>
        <taxon>Formicidae</taxon>
        <taxon>Myrmicinae</taxon>
        <taxon>Mycetomoellerius</taxon>
    </lineage>
</organism>
<dbReference type="Proteomes" id="UP000075809">
    <property type="component" value="Unassembled WGS sequence"/>
</dbReference>
<protein>
    <submittedName>
        <fullName evidence="1">Uncharacterized protein</fullName>
    </submittedName>
</protein>
<evidence type="ECO:0000313" key="1">
    <source>
        <dbReference type="EMBL" id="KYQ50918.1"/>
    </source>
</evidence>
<feature type="non-terminal residue" evidence="1">
    <location>
        <position position="1"/>
    </location>
</feature>
<evidence type="ECO:0000313" key="2">
    <source>
        <dbReference type="Proteomes" id="UP000075809"/>
    </source>
</evidence>
<accession>A0A151WSV5</accession>